<dbReference type="InterPro" id="IPR032466">
    <property type="entry name" value="Metal_Hydrolase"/>
</dbReference>
<dbReference type="EMBL" id="JAGSOJ010000001">
    <property type="protein sequence ID" value="MCM1988406.1"/>
    <property type="molecule type" value="Genomic_DNA"/>
</dbReference>
<keyword evidence="2" id="KW-1185">Reference proteome</keyword>
<accession>A0A9J6NWM7</accession>
<dbReference type="GO" id="GO:0070573">
    <property type="term" value="F:metallodipeptidase activity"/>
    <property type="evidence" value="ECO:0007669"/>
    <property type="project" value="InterPro"/>
</dbReference>
<reference evidence="1" key="1">
    <citation type="journal article" date="2021" name="mSystems">
        <title>Bacteria and Archaea Synergistically Convert Glycine Betaine to Biogenic Methane in the Formosa Cold Seep of the South China Sea.</title>
        <authorList>
            <person name="Li L."/>
            <person name="Zhang W."/>
            <person name="Zhang S."/>
            <person name="Song L."/>
            <person name="Sun Q."/>
            <person name="Zhang H."/>
            <person name="Xiang H."/>
            <person name="Dong X."/>
        </authorList>
    </citation>
    <scope>NUCLEOTIDE SEQUENCE</scope>
    <source>
        <strain evidence="1">ZWT</strain>
    </source>
</reference>
<gene>
    <name evidence="1" type="ORF">KDK92_01530</name>
</gene>
<organism evidence="1 2">
    <name type="scientific">Oceanirhabdus seepicola</name>
    <dbReference type="NCBI Taxonomy" id="2828781"/>
    <lineage>
        <taxon>Bacteria</taxon>
        <taxon>Bacillati</taxon>
        <taxon>Bacillota</taxon>
        <taxon>Clostridia</taxon>
        <taxon>Eubacteriales</taxon>
        <taxon>Clostridiaceae</taxon>
        <taxon>Oceanirhabdus</taxon>
    </lineage>
</organism>
<dbReference type="Gene3D" id="3.20.20.140">
    <property type="entry name" value="Metal-dependent hydrolases"/>
    <property type="match status" value="1"/>
</dbReference>
<name>A0A9J6NWM7_9CLOT</name>
<reference evidence="1" key="2">
    <citation type="submission" date="2021-04" db="EMBL/GenBank/DDBJ databases">
        <authorList>
            <person name="Dong X."/>
        </authorList>
    </citation>
    <scope>NUCLEOTIDE SEQUENCE</scope>
    <source>
        <strain evidence="1">ZWT</strain>
    </source>
</reference>
<dbReference type="RefSeq" id="WP_250857275.1">
    <property type="nucleotide sequence ID" value="NZ_JAGSOJ010000001.1"/>
</dbReference>
<dbReference type="Proteomes" id="UP001056429">
    <property type="component" value="Unassembled WGS sequence"/>
</dbReference>
<comment type="caution">
    <text evidence="1">The sequence shown here is derived from an EMBL/GenBank/DDBJ whole genome shotgun (WGS) entry which is preliminary data.</text>
</comment>
<evidence type="ECO:0000313" key="2">
    <source>
        <dbReference type="Proteomes" id="UP001056429"/>
    </source>
</evidence>
<dbReference type="GO" id="GO:0006508">
    <property type="term" value="P:proteolysis"/>
    <property type="evidence" value="ECO:0007669"/>
    <property type="project" value="InterPro"/>
</dbReference>
<dbReference type="PANTHER" id="PTHR10443">
    <property type="entry name" value="MICROSOMAL DIPEPTIDASE"/>
    <property type="match status" value="1"/>
</dbReference>
<protein>
    <submittedName>
        <fullName evidence="1">Dipeptidase</fullName>
    </submittedName>
</protein>
<dbReference type="PROSITE" id="PS51365">
    <property type="entry name" value="RENAL_DIPEPTIDASE_2"/>
    <property type="match status" value="1"/>
</dbReference>
<proteinExistence type="predicted"/>
<dbReference type="InterPro" id="IPR008257">
    <property type="entry name" value="Pept_M19"/>
</dbReference>
<evidence type="ECO:0000313" key="1">
    <source>
        <dbReference type="EMBL" id="MCM1988406.1"/>
    </source>
</evidence>
<dbReference type="SUPFAM" id="SSF51556">
    <property type="entry name" value="Metallo-dependent hydrolases"/>
    <property type="match status" value="1"/>
</dbReference>
<sequence length="314" mass="35500">MLIDFHCDTLMQLYNHRGKEKLRSNPFHIDIEKLMKANAFAQFFAIFIDMDECKGLNKNPYQVALEMEDIFKKELMENKETIAYAGSINDYNDNKSNGKISAFLTVEEGGIIGNDISKLNELYQLGVRLITLTWNYENSIGIPAADGRNLGLKPFGFEVIKTMEELGMIIDVSHLSDRGFYDIYENTNKPFVASHSNARSLCNHPRNLTDDMIRKIGERGGIIGINYCPAFISENNVTTAEGIVQHINYIKNIGGIDVLALGSDYDGISGTLEMENVSYNYLLIQELEKKGFKIGDIEKILFKNGERLIKDVLK</sequence>
<dbReference type="CDD" id="cd01301">
    <property type="entry name" value="rDP_like"/>
    <property type="match status" value="1"/>
</dbReference>
<dbReference type="Pfam" id="PF01244">
    <property type="entry name" value="Peptidase_M19"/>
    <property type="match status" value="1"/>
</dbReference>
<dbReference type="AlphaFoldDB" id="A0A9J6NWM7"/>
<dbReference type="PANTHER" id="PTHR10443:SF12">
    <property type="entry name" value="DIPEPTIDASE"/>
    <property type="match status" value="1"/>
</dbReference>